<dbReference type="PROSITE" id="PS51186">
    <property type="entry name" value="GNAT"/>
    <property type="match status" value="1"/>
</dbReference>
<accession>A0A4U0FGS7</accession>
<sequence length="221" mass="25243">MLKHLRVTDGERMLPAVIRNYGPADFQGLIEVQAQSFPPPFPSELWWNEEQLREHVTRFPEGALCVEIDGGIVGSMTGLLRTLDDSHPHDWARVTDNGYIRNHEPDGDTLYVVDICIAPAYRKFGLGKWLMQSMYETVVFLGCRRLLGGGRMPGYHKVTDEISPERYVEQVVSGERKDPVITFLLRCGRLPVGIAANYLEDEESRGYAVLMEWRNPFRSFI</sequence>
<name>A0A4U0FGS7_9BACL</name>
<dbReference type="GO" id="GO:0016747">
    <property type="term" value="F:acyltransferase activity, transferring groups other than amino-acyl groups"/>
    <property type="evidence" value="ECO:0007669"/>
    <property type="project" value="InterPro"/>
</dbReference>
<dbReference type="Gene3D" id="3.40.630.30">
    <property type="match status" value="1"/>
</dbReference>
<dbReference type="OrthoDB" id="9811121at2"/>
<keyword evidence="2" id="KW-0808">Transferase</keyword>
<proteinExistence type="predicted"/>
<dbReference type="SUPFAM" id="SSF55729">
    <property type="entry name" value="Acyl-CoA N-acyltransferases (Nat)"/>
    <property type="match status" value="1"/>
</dbReference>
<evidence type="ECO:0000259" key="1">
    <source>
        <dbReference type="PROSITE" id="PS51186"/>
    </source>
</evidence>
<dbReference type="InterPro" id="IPR016181">
    <property type="entry name" value="Acyl_CoA_acyltransferase"/>
</dbReference>
<evidence type="ECO:0000313" key="2">
    <source>
        <dbReference type="EMBL" id="TJY44216.1"/>
    </source>
</evidence>
<comment type="caution">
    <text evidence="2">The sequence shown here is derived from an EMBL/GenBank/DDBJ whole genome shotgun (WGS) entry which is preliminary data.</text>
</comment>
<organism evidence="2 3">
    <name type="scientific">Cohnella pontilimi</name>
    <dbReference type="NCBI Taxonomy" id="2564100"/>
    <lineage>
        <taxon>Bacteria</taxon>
        <taxon>Bacillati</taxon>
        <taxon>Bacillota</taxon>
        <taxon>Bacilli</taxon>
        <taxon>Bacillales</taxon>
        <taxon>Paenibacillaceae</taxon>
        <taxon>Cohnella</taxon>
    </lineage>
</organism>
<dbReference type="CDD" id="cd04301">
    <property type="entry name" value="NAT_SF"/>
    <property type="match status" value="1"/>
</dbReference>
<dbReference type="Pfam" id="PF00583">
    <property type="entry name" value="Acetyltransf_1"/>
    <property type="match status" value="1"/>
</dbReference>
<dbReference type="AlphaFoldDB" id="A0A4U0FGS7"/>
<dbReference type="Proteomes" id="UP000309673">
    <property type="component" value="Unassembled WGS sequence"/>
</dbReference>
<dbReference type="InterPro" id="IPR000182">
    <property type="entry name" value="GNAT_dom"/>
</dbReference>
<reference evidence="2 3" key="1">
    <citation type="submission" date="2019-04" db="EMBL/GenBank/DDBJ databases">
        <title>Cohnella sp. nov., isolated from soil.</title>
        <authorList>
            <person name="Kim W."/>
        </authorList>
    </citation>
    <scope>NUCLEOTIDE SEQUENCE [LARGE SCALE GENOMIC DNA]</scope>
    <source>
        <strain evidence="2 3">CAU 1483</strain>
    </source>
</reference>
<feature type="domain" description="N-acetyltransferase" evidence="1">
    <location>
        <begin position="16"/>
        <end position="216"/>
    </location>
</feature>
<gene>
    <name evidence="2" type="ORF">E5161_02150</name>
</gene>
<dbReference type="EMBL" id="SUPK01000001">
    <property type="protein sequence ID" value="TJY44216.1"/>
    <property type="molecule type" value="Genomic_DNA"/>
</dbReference>
<dbReference type="RefSeq" id="WP_136775963.1">
    <property type="nucleotide sequence ID" value="NZ_SUPK01000001.1"/>
</dbReference>
<protein>
    <submittedName>
        <fullName evidence="2">GNAT family N-acetyltransferase</fullName>
    </submittedName>
</protein>
<evidence type="ECO:0000313" key="3">
    <source>
        <dbReference type="Proteomes" id="UP000309673"/>
    </source>
</evidence>
<keyword evidence="3" id="KW-1185">Reference proteome</keyword>